<dbReference type="InterPro" id="IPR000210">
    <property type="entry name" value="BTB/POZ_dom"/>
</dbReference>
<protein>
    <recommendedName>
        <fullName evidence="1">BTB domain-containing protein</fullName>
    </recommendedName>
</protein>
<dbReference type="SMART" id="SM00225">
    <property type="entry name" value="BTB"/>
    <property type="match status" value="1"/>
</dbReference>
<dbReference type="SUPFAM" id="SSF55874">
    <property type="entry name" value="ATPase domain of HSP90 chaperone/DNA topoisomerase II/histidine kinase"/>
    <property type="match status" value="2"/>
</dbReference>
<dbReference type="Gene3D" id="3.30.710.10">
    <property type="entry name" value="Potassium Channel Kv1.1, Chain A"/>
    <property type="match status" value="1"/>
</dbReference>
<dbReference type="InterPro" id="IPR058210">
    <property type="entry name" value="SACS/Nov_dom"/>
</dbReference>
<sequence>MVPQPKKQAPQRQPLTVALRKICRDYPAGTGILKELLQNADDAGASTVKFTLDTHFHDTSPLLHDGLAEYQGPALLAFNDALFTEEDFQSLTSLGDSKKLQDKAATGKFGLGFSSVFNWADCPSILSGNDLLFFDPHQSWSRSFDPPGGPFYDISASTEDESMITQLDGFSLVNTEWGRPFAGTIIRIPLRNASQATVSKISNKETTTDDVRDALNSFADDMGSNGLLFLKSVRRIVLSIDDQLMTEVKITSKDSLAEPEGRLRTILRSIINDEDKAGGEIYHEVDLSHEVAGRKIEKRFGVLNLVTRSSHVPSLDSWAASEKLFPWVAVAAPLRDCSSSSSSTDGRLFSTLPLPCLTGMPIHIHGLFSISADRSRLHGLDDSGVQDHGPKEWNKFLFDQLIPMAWAKLLQNICQNTPRQDHSYLWPSSRSGAQQLWDGMCPAVVNQVFKTHLRVWYTSAGHVALEDGLLALNTTHLKERTAFREADLPIIFAEIHVFEEARRLPGSRTLCPRTLYQLLQQTKKVDRLSRPSRLVLLEYFVCEVPLTELGTLEIFPFEDGRFRSLHQSTVFLHKNDLEKTLFTQQKGTTIDTDQLSATASGIMHDEVRKDDRMVRYRKPEDLRDYYLKNIANGSGDCVVLDENGRSKLNQVWRWMLQYNRNELPLAALGSLWLVPLRGSHFRKLVPAQASSFVTWFRPGEVNDISLKIFASNPKNAPKILAGDFLDVDIQQRLLGYAEKEQSLSIKDGNKFENFLQFLAQGATLLRNEAEEIKYAVLRLLKQLYWSQGCTSTERDRKVLKSLWIFQAVEWPVDGADTSLMRCWTNMNTNNVTFIGLKTLVPVPSSPNDVFIDITEEVFSALFEGLGLLKCLNEGQILEEVVIPALHSGSYDCVSSALRLKAVNRLFQNYYHISANARNCLSKLEVVPLMQRSNDGNLNFARPMDVLDPQHPALRSLYFKDEIRLPEKQFYNRFGPVLAQCGIMRSLDQRVITDRISCFGRTGQEFAAVASRVKSLLTMPLPNTGETLDLANIARSTKWLPTQSPAKSNSLTTPSECRDIDEKLIVGHVRHILPFQAHKSWRPILGWQCEIEVDVLMHQLVASIAAFDIESLEQTLCYIRQHHLLERCAERLLKLSFIRSSTGELVHADRACRRGGERLKPYLYTVEPRFWDAHTDIMKMMNIHEFPSAEQLMSVLNALGSEKALNEGELDIAVEVTDIWSLRYDSRLQGLKMPDTRGILRDTSDLFFNDTPWISAGERAIVHPKVSRTIADRLMVEPLSELWRKGVLGITDLDDDEFCQREEVADGIRDTLERYTRESTFHEYLANADDCGTASETNFLVDPTTYDTKYLVTKELGDLQGPSLLIHNNGVFTEENFEGLKRVGRGSKRDDPNSIGKFGRGSQTMYHWTDVPMILSGRYLVILDPLQTRLPFNYLTKQRKPGILLEYAKIKSACHDQLAPFEGLWGFNSDQDSYNGTIFRFPLRKEGQGSELLESRRPPDVLTTIEIFLKCFDEARLALLFLRNLETIDFSIKGRVNFEWRVGRQTWPQSGAFSDWAHVLVEQHSPHGRLISTTEQWWRVIVDVLDPQEDLQDRHKRRMKYVECGIAALVPSADKATQSPLQPLASRFFNCLPLKFESNLPVHIHATFLLSGDRQNITIEESSQDSGSKWNKWLLEKCLPRVYLQFLEDIGRKIGHDVYNYFPTETCSKEQLSDLIRGSFWKEIRSSSYRLFPVVNAAEEVTKLRSRGRSNRTPPNLVTFEAALFDTLDTHKSNALQPILSHCLNNLVCPPGQLRGHLKTTPEGPQIKVLTPAIVRGVLRSTRARELVEKAKQVDKVFLDVLLSYIVPTTPDEVVELDGCPILLLADGGLGTLSLRSSMSSDKMYFVADAECQRLFSFAGSLFCANETRYASFVGKILDSGLFNVKTLAKGDVSTVLGLKGSWAPDPASEEWLVHFWGYMNSITVSKEAATEPKEAYLDSLQHFPLLLVRTHGGKPTMNSLHYFWNNACVVQPAIREQVNLLADFKGLGIVDSRTLPRSTRDAEKSLLDLASINRLIRSLKLLAGKEGKTLKVFVRATVKEENIKTLRNIIADKPQLLDESARDLPVWPRISSKSGCLTAREAFSAQDSAFVVPWIEDYHQFTKSNRYHQHASIDDVGMIERFVLPNLPDCIGGRDKEQYTRLVNAIMNSSSLRGEKRNRNQKGSLLVTLAAFPLAARRDGILCVASGLFDHTDPVFSAAFGAEATDKFLMTEVEHNLPFWKELGIRCREQGRFKGADYLACLTALQSRLSDFYDQPSTHDIKTVLQPLCTNTGTLIDVDSSTWKSMDSLLIFPVSPVSEREPQFRRLQMGFLASQKRILSLRDIVSREYAAVCWSQIPFALPEPSTFSLERIGLNGQPDCAIVWQHLTFLAQSARFIDDATVESFIEDLRRTYEFLQINLQQSKATFNQPATAMWLNIEATVASSIPLEVLRTSWTSLEKLLLDSPCDAPPLMTVQPFLGRFSSLLKDLGCKSLYYPPITPPSSGAAKSAFGLLRELWQGNILTDVEFEAEGSTISAHKLILASRSMYCRTQFHGPWASRSESKESTEVIPIKDMAYTTLKILIDFCYHEEHDWAAGMRVQENDGFSVIEDKLASLVAVLEAADRWLMEDLHTDVQRHLIAGIRFFIRPDNVEDFSKIAEDTNAHDLRSYCEEYRLRNCEAVLFATEADKSSDT</sequence>
<dbReference type="PANTHER" id="PTHR15600:SF42">
    <property type="entry name" value="SACSIN"/>
    <property type="match status" value="1"/>
</dbReference>
<dbReference type="OrthoDB" id="1262810at2759"/>
<accession>A0A8H7AWU5</accession>
<dbReference type="Pfam" id="PF00651">
    <property type="entry name" value="BTB"/>
    <property type="match status" value="1"/>
</dbReference>
<comment type="caution">
    <text evidence="2">The sequence shown here is derived from an EMBL/GenBank/DDBJ whole genome shotgun (WGS) entry which is preliminary data.</text>
</comment>
<dbReference type="SUPFAM" id="SSF54695">
    <property type="entry name" value="POZ domain"/>
    <property type="match status" value="1"/>
</dbReference>
<dbReference type="EMBL" id="JAACFV010000011">
    <property type="protein sequence ID" value="KAF7512585.1"/>
    <property type="molecule type" value="Genomic_DNA"/>
</dbReference>
<proteinExistence type="predicted"/>
<dbReference type="InterPro" id="IPR036890">
    <property type="entry name" value="HATPase_C_sf"/>
</dbReference>
<evidence type="ECO:0000313" key="2">
    <source>
        <dbReference type="EMBL" id="KAF7512585.1"/>
    </source>
</evidence>
<evidence type="ECO:0000259" key="1">
    <source>
        <dbReference type="PROSITE" id="PS50097"/>
    </source>
</evidence>
<dbReference type="NCBIfam" id="NF047352">
    <property type="entry name" value="P_loop_sacsin"/>
    <property type="match status" value="1"/>
</dbReference>
<feature type="domain" description="BTB" evidence="1">
    <location>
        <begin position="2544"/>
        <end position="2616"/>
    </location>
</feature>
<keyword evidence="3" id="KW-1185">Reference proteome</keyword>
<dbReference type="Pfam" id="PF25794">
    <property type="entry name" value="SACS"/>
    <property type="match status" value="2"/>
</dbReference>
<dbReference type="GO" id="GO:0030544">
    <property type="term" value="F:Hsp70 protein binding"/>
    <property type="evidence" value="ECO:0007669"/>
    <property type="project" value="TreeGrafter"/>
</dbReference>
<name>A0A8H7AWU5_9EURO</name>
<dbReference type="InterPro" id="IPR052972">
    <property type="entry name" value="Sacsin_chaperone_reg"/>
</dbReference>
<gene>
    <name evidence="2" type="ORF">GJ744_000846</name>
</gene>
<reference evidence="2" key="1">
    <citation type="submission" date="2020-02" db="EMBL/GenBank/DDBJ databases">
        <authorList>
            <person name="Palmer J.M."/>
        </authorList>
    </citation>
    <scope>NUCLEOTIDE SEQUENCE</scope>
    <source>
        <strain evidence="2">EPUS1.4</strain>
        <tissue evidence="2">Thallus</tissue>
    </source>
</reference>
<dbReference type="InterPro" id="IPR011333">
    <property type="entry name" value="SKP1/BTB/POZ_sf"/>
</dbReference>
<dbReference type="PROSITE" id="PS50097">
    <property type="entry name" value="BTB"/>
    <property type="match status" value="1"/>
</dbReference>
<organism evidence="2 3">
    <name type="scientific">Endocarpon pusillum</name>
    <dbReference type="NCBI Taxonomy" id="364733"/>
    <lineage>
        <taxon>Eukaryota</taxon>
        <taxon>Fungi</taxon>
        <taxon>Dikarya</taxon>
        <taxon>Ascomycota</taxon>
        <taxon>Pezizomycotina</taxon>
        <taxon>Eurotiomycetes</taxon>
        <taxon>Chaetothyriomycetidae</taxon>
        <taxon>Verrucariales</taxon>
        <taxon>Verrucariaceae</taxon>
        <taxon>Endocarpon</taxon>
    </lineage>
</organism>
<evidence type="ECO:0000313" key="3">
    <source>
        <dbReference type="Proteomes" id="UP000606974"/>
    </source>
</evidence>
<dbReference type="Proteomes" id="UP000606974">
    <property type="component" value="Unassembled WGS sequence"/>
</dbReference>
<dbReference type="CDD" id="cd18186">
    <property type="entry name" value="BTB_POZ_ZBTB_KLHL-like"/>
    <property type="match status" value="1"/>
</dbReference>
<dbReference type="PANTHER" id="PTHR15600">
    <property type="entry name" value="SACSIN"/>
    <property type="match status" value="1"/>
</dbReference>